<evidence type="ECO:0000256" key="6">
    <source>
        <dbReference type="ARBA" id="ARBA00023187"/>
    </source>
</evidence>
<dbReference type="Pfam" id="PF01423">
    <property type="entry name" value="LSM"/>
    <property type="match status" value="1"/>
</dbReference>
<dbReference type="GO" id="GO:0000398">
    <property type="term" value="P:mRNA splicing, via spliceosome"/>
    <property type="evidence" value="ECO:0007669"/>
    <property type="project" value="UniProtKB-UniRule"/>
</dbReference>
<evidence type="ECO:0000313" key="11">
    <source>
        <dbReference type="EMBL" id="PSN61747.1"/>
    </source>
</evidence>
<evidence type="ECO:0000256" key="2">
    <source>
        <dbReference type="ARBA" id="ARBA00006850"/>
    </source>
</evidence>
<evidence type="ECO:0000256" key="7">
    <source>
        <dbReference type="ARBA" id="ARBA00023242"/>
    </source>
</evidence>
<keyword evidence="7 9" id="KW-0539">Nucleus</keyword>
<feature type="domain" description="Sm" evidence="10">
    <location>
        <begin position="1"/>
        <end position="77"/>
    </location>
</feature>
<dbReference type="GO" id="GO:0046540">
    <property type="term" value="C:U4/U6 x U5 tri-snRNP complex"/>
    <property type="evidence" value="ECO:0007669"/>
    <property type="project" value="UniProtKB-UniRule"/>
</dbReference>
<dbReference type="InterPro" id="IPR010920">
    <property type="entry name" value="LSM_dom_sf"/>
</dbReference>
<keyword evidence="5 9" id="KW-0694">RNA-binding</keyword>
<evidence type="ECO:0000256" key="8">
    <source>
        <dbReference type="ARBA" id="ARBA00023274"/>
    </source>
</evidence>
<dbReference type="AlphaFoldDB" id="A0A2T2N8I6"/>
<comment type="subunit">
    <text evidence="9">LSm subunits form a heteromer with a doughnut shape.</text>
</comment>
<dbReference type="Proteomes" id="UP000240883">
    <property type="component" value="Unassembled WGS sequence"/>
</dbReference>
<dbReference type="STRING" id="1448308.A0A2T2N8I6"/>
<evidence type="ECO:0000256" key="5">
    <source>
        <dbReference type="ARBA" id="ARBA00022884"/>
    </source>
</evidence>
<dbReference type="InterPro" id="IPR047575">
    <property type="entry name" value="Sm"/>
</dbReference>
<keyword evidence="8 9" id="KW-0687">Ribonucleoprotein</keyword>
<evidence type="ECO:0000259" key="10">
    <source>
        <dbReference type="PROSITE" id="PS52002"/>
    </source>
</evidence>
<dbReference type="EMBL" id="KZ678143">
    <property type="protein sequence ID" value="PSN61747.1"/>
    <property type="molecule type" value="Genomic_DNA"/>
</dbReference>
<comment type="similarity">
    <text evidence="2 9">Belongs to the snRNP Sm proteins family.</text>
</comment>
<dbReference type="GO" id="GO:0071011">
    <property type="term" value="C:precatalytic spliceosome"/>
    <property type="evidence" value="ECO:0007669"/>
    <property type="project" value="TreeGrafter"/>
</dbReference>
<gene>
    <name evidence="9" type="primary">LSM8</name>
    <name evidence="11" type="ORF">BS50DRAFT_578259</name>
</gene>
<dbReference type="GO" id="GO:0003729">
    <property type="term" value="F:mRNA binding"/>
    <property type="evidence" value="ECO:0007669"/>
    <property type="project" value="TreeGrafter"/>
</dbReference>
<protein>
    <recommendedName>
        <fullName evidence="9">LSM2-LSM8 complex subunit LSM8</fullName>
    </recommendedName>
</protein>
<comment type="function">
    <text evidence="9">Plays role in pre-mRNA splicing as component of the U4/U6-U5 tri-snRNP complex that is involved in spliceosome assembly, and as component of the precatalytic spliceosome (spliceosome B complex). The heptameric LSM2-8 complex binds specifically to the 3'-terminal U-tract of U6 snRNA.</text>
</comment>
<comment type="subcellular location">
    <subcellularLocation>
        <location evidence="1 9">Nucleus</location>
    </subcellularLocation>
</comment>
<evidence type="ECO:0000256" key="9">
    <source>
        <dbReference type="RuleBase" id="RU365048"/>
    </source>
</evidence>
<keyword evidence="6 9" id="KW-0508">mRNA splicing</keyword>
<keyword evidence="12" id="KW-1185">Reference proteome</keyword>
<accession>A0A2T2N8I6</accession>
<evidence type="ECO:0000313" key="12">
    <source>
        <dbReference type="Proteomes" id="UP000240883"/>
    </source>
</evidence>
<dbReference type="SUPFAM" id="SSF50182">
    <property type="entry name" value="Sm-like ribonucleoproteins"/>
    <property type="match status" value="1"/>
</dbReference>
<keyword evidence="3 9" id="KW-0507">mRNA processing</keyword>
<dbReference type="InterPro" id="IPR034103">
    <property type="entry name" value="Lsm8"/>
</dbReference>
<evidence type="ECO:0000256" key="3">
    <source>
        <dbReference type="ARBA" id="ARBA00022664"/>
    </source>
</evidence>
<proteinExistence type="inferred from homology"/>
<keyword evidence="4 9" id="KW-0747">Spliceosome</keyword>
<dbReference type="FunFam" id="2.30.30.100:FF:000027">
    <property type="entry name" value="U6 snRNA-associated Sm-like protein LSm8"/>
    <property type="match status" value="1"/>
</dbReference>
<dbReference type="PANTHER" id="PTHR15588:SF9">
    <property type="entry name" value="U6 SNRNA-ASSOCIATED SM-LIKE PROTEIN LSM8"/>
    <property type="match status" value="1"/>
</dbReference>
<dbReference type="GO" id="GO:0005688">
    <property type="term" value="C:U6 snRNP"/>
    <property type="evidence" value="ECO:0007669"/>
    <property type="project" value="UniProtKB-UniRule"/>
</dbReference>
<evidence type="ECO:0000256" key="1">
    <source>
        <dbReference type="ARBA" id="ARBA00004123"/>
    </source>
</evidence>
<sequence>MALNAYLDKKVSVLTTDSRTIVGTLVSCDGSMNIVLSHAVERVIRPADEGQPSEEIPIGAYIIRGDNVAVCGRIDEKLDAEINWTKVHGDVIGTTKHV</sequence>
<dbReference type="OrthoDB" id="422364at2759"/>
<dbReference type="SMART" id="SM00651">
    <property type="entry name" value="Sm"/>
    <property type="match status" value="1"/>
</dbReference>
<evidence type="ECO:0000256" key="4">
    <source>
        <dbReference type="ARBA" id="ARBA00022728"/>
    </source>
</evidence>
<dbReference type="PANTHER" id="PTHR15588">
    <property type="entry name" value="LSM1"/>
    <property type="match status" value="1"/>
</dbReference>
<dbReference type="Gene3D" id="2.30.30.100">
    <property type="match status" value="1"/>
</dbReference>
<name>A0A2T2N8I6_CORCC</name>
<dbReference type="InterPro" id="IPR044642">
    <property type="entry name" value="PTHR15588"/>
</dbReference>
<reference evidence="11 12" key="1">
    <citation type="journal article" date="2018" name="Front. Microbiol.">
        <title>Genome-Wide Analysis of Corynespora cassiicola Leaf Fall Disease Putative Effectors.</title>
        <authorList>
            <person name="Lopez D."/>
            <person name="Ribeiro S."/>
            <person name="Label P."/>
            <person name="Fumanal B."/>
            <person name="Venisse J.S."/>
            <person name="Kohler A."/>
            <person name="de Oliveira R.R."/>
            <person name="Labutti K."/>
            <person name="Lipzen A."/>
            <person name="Lail K."/>
            <person name="Bauer D."/>
            <person name="Ohm R.A."/>
            <person name="Barry K.W."/>
            <person name="Spatafora J."/>
            <person name="Grigoriev I.V."/>
            <person name="Martin F.M."/>
            <person name="Pujade-Renaud V."/>
        </authorList>
    </citation>
    <scope>NUCLEOTIDE SEQUENCE [LARGE SCALE GENOMIC DNA]</scope>
    <source>
        <strain evidence="11 12">Philippines</strain>
    </source>
</reference>
<dbReference type="CDD" id="cd01727">
    <property type="entry name" value="LSm8"/>
    <property type="match status" value="1"/>
</dbReference>
<dbReference type="InterPro" id="IPR001163">
    <property type="entry name" value="Sm_dom_euk/arc"/>
</dbReference>
<organism evidence="11 12">
    <name type="scientific">Corynespora cassiicola Philippines</name>
    <dbReference type="NCBI Taxonomy" id="1448308"/>
    <lineage>
        <taxon>Eukaryota</taxon>
        <taxon>Fungi</taxon>
        <taxon>Dikarya</taxon>
        <taxon>Ascomycota</taxon>
        <taxon>Pezizomycotina</taxon>
        <taxon>Dothideomycetes</taxon>
        <taxon>Pleosporomycetidae</taxon>
        <taxon>Pleosporales</taxon>
        <taxon>Corynesporascaceae</taxon>
        <taxon>Corynespora</taxon>
    </lineage>
</organism>
<dbReference type="PROSITE" id="PS52002">
    <property type="entry name" value="SM"/>
    <property type="match status" value="1"/>
</dbReference>